<dbReference type="CDD" id="cd12151">
    <property type="entry name" value="F1-ATPase_gamma"/>
    <property type="match status" value="1"/>
</dbReference>
<keyword evidence="8 10" id="KW-0139">CF(1)</keyword>
<comment type="caution">
    <text evidence="11">The sequence shown here is derived from an EMBL/GenBank/DDBJ whole genome shotgun (WGS) entry which is preliminary data.</text>
</comment>
<evidence type="ECO:0000256" key="2">
    <source>
        <dbReference type="ARBA" id="ARBA00004170"/>
    </source>
</evidence>
<gene>
    <name evidence="10 11" type="primary">atpG</name>
    <name evidence="11" type="ORF">COU08_04115</name>
</gene>
<evidence type="ECO:0000256" key="5">
    <source>
        <dbReference type="ARBA" id="ARBA00022781"/>
    </source>
</evidence>
<protein>
    <recommendedName>
        <fullName evidence="10">ATP synthase gamma chain</fullName>
    </recommendedName>
    <alternativeName>
        <fullName evidence="10">ATP synthase F1 sector gamma subunit</fullName>
    </alternativeName>
    <alternativeName>
        <fullName evidence="10">F-ATPase gamma subunit</fullName>
    </alternativeName>
</protein>
<comment type="similarity">
    <text evidence="3 10">Belongs to the ATPase gamma chain family.</text>
</comment>
<keyword evidence="9 10" id="KW-0066">ATP synthesis</keyword>
<evidence type="ECO:0000256" key="1">
    <source>
        <dbReference type="ARBA" id="ARBA00003456"/>
    </source>
</evidence>
<dbReference type="GO" id="GO:0046933">
    <property type="term" value="F:proton-transporting ATP synthase activity, rotational mechanism"/>
    <property type="evidence" value="ECO:0007669"/>
    <property type="project" value="UniProtKB-UniRule"/>
</dbReference>
<dbReference type="InterPro" id="IPR035968">
    <property type="entry name" value="ATP_synth_F1_ATPase_gsu"/>
</dbReference>
<dbReference type="PANTHER" id="PTHR11693:SF22">
    <property type="entry name" value="ATP SYNTHASE SUBUNIT GAMMA, MITOCHONDRIAL"/>
    <property type="match status" value="1"/>
</dbReference>
<dbReference type="Gene3D" id="3.40.1380.10">
    <property type="match status" value="1"/>
</dbReference>
<comment type="subcellular location">
    <subcellularLocation>
        <location evidence="10">Cell membrane</location>
        <topology evidence="10">Peripheral membrane protein</topology>
    </subcellularLocation>
    <subcellularLocation>
        <location evidence="2">Membrane</location>
        <topology evidence="2">Peripheral membrane protein</topology>
    </subcellularLocation>
</comment>
<dbReference type="EMBL" id="PFBA01000035">
    <property type="protein sequence ID" value="PIT92012.1"/>
    <property type="molecule type" value="Genomic_DNA"/>
</dbReference>
<evidence type="ECO:0000256" key="6">
    <source>
        <dbReference type="ARBA" id="ARBA00023065"/>
    </source>
</evidence>
<comment type="function">
    <text evidence="1 10">Produces ATP from ADP in the presence of a proton gradient across the membrane. The gamma chain is believed to be important in regulating ATPase activity and the flow of protons through the CF(0) complex.</text>
</comment>
<dbReference type="NCBIfam" id="TIGR01146">
    <property type="entry name" value="ATPsyn_F1gamma"/>
    <property type="match status" value="1"/>
</dbReference>
<proteinExistence type="inferred from homology"/>
<dbReference type="GO" id="GO:0005886">
    <property type="term" value="C:plasma membrane"/>
    <property type="evidence" value="ECO:0007669"/>
    <property type="project" value="UniProtKB-SubCell"/>
</dbReference>
<dbReference type="GO" id="GO:0005524">
    <property type="term" value="F:ATP binding"/>
    <property type="evidence" value="ECO:0007669"/>
    <property type="project" value="UniProtKB-UniRule"/>
</dbReference>
<dbReference type="Proteomes" id="UP000228635">
    <property type="component" value="Unassembled WGS sequence"/>
</dbReference>
<name>A0A2M6WGT9_9BACT</name>
<keyword evidence="10" id="KW-1003">Cell membrane</keyword>
<accession>A0A2M6WGT9</accession>
<comment type="subunit">
    <text evidence="10">F-type ATPases have 2 components, CF(1) - the catalytic core - and CF(0) - the membrane proton channel. CF(1) has five subunits: alpha(3), beta(3), gamma(1), delta(1), epsilon(1). CF(0) has three main subunits: a, b and c.</text>
</comment>
<evidence type="ECO:0000256" key="8">
    <source>
        <dbReference type="ARBA" id="ARBA00023196"/>
    </source>
</evidence>
<evidence type="ECO:0000256" key="3">
    <source>
        <dbReference type="ARBA" id="ARBA00007681"/>
    </source>
</evidence>
<dbReference type="HAMAP" id="MF_00815">
    <property type="entry name" value="ATP_synth_gamma_bact"/>
    <property type="match status" value="1"/>
</dbReference>
<keyword evidence="7 10" id="KW-0472">Membrane</keyword>
<evidence type="ECO:0000256" key="7">
    <source>
        <dbReference type="ARBA" id="ARBA00023136"/>
    </source>
</evidence>
<evidence type="ECO:0000313" key="11">
    <source>
        <dbReference type="EMBL" id="PIT92012.1"/>
    </source>
</evidence>
<keyword evidence="5 10" id="KW-0375">Hydrogen ion transport</keyword>
<dbReference type="InterPro" id="IPR000131">
    <property type="entry name" value="ATP_synth_F1_gsu"/>
</dbReference>
<sequence length="309" mass="35329">MSSARELESRIKSVKNTRQITKAMELVSATKMRKSQEVALVSRPYAIQALKLLSELEKRTEYVSAIMQKREIKRTLIVLIAGDRGLAGSLNANVFRTLEREIPESLSDPDRYVFLTVGKKCEEYLTRKNIKPYVALKNYGDYAHTEEVKPFCNTVITGFLKGEWDKVLTVSTHFKSTLRQEVLVREILPVTHKQLEETIKEITPETGRFSKSHQGEETEFMKNFDYLIEPDPESVLDYLAPRLIEIELYHLMLEANASEHSARMVAMKNASENAEELKDELTLIFNKSRQAAITNEISEITAGVEALRK</sequence>
<reference evidence="12" key="1">
    <citation type="submission" date="2017-09" db="EMBL/GenBank/DDBJ databases">
        <title>Depth-based differentiation of microbial function through sediment-hosted aquifers and enrichment of novel symbionts in the deep terrestrial subsurface.</title>
        <authorList>
            <person name="Probst A.J."/>
            <person name="Ladd B."/>
            <person name="Jarett J.K."/>
            <person name="Geller-Mcgrath D.E."/>
            <person name="Sieber C.M.K."/>
            <person name="Emerson J.B."/>
            <person name="Anantharaman K."/>
            <person name="Thomas B.C."/>
            <person name="Malmstrom R."/>
            <person name="Stieglmeier M."/>
            <person name="Klingl A."/>
            <person name="Woyke T."/>
            <person name="Ryan C.M."/>
            <person name="Banfield J.F."/>
        </authorList>
    </citation>
    <scope>NUCLEOTIDE SEQUENCE [LARGE SCALE GENOMIC DNA]</scope>
</reference>
<dbReference type="Gene3D" id="1.10.287.80">
    <property type="entry name" value="ATP synthase, gamma subunit, helix hairpin domain"/>
    <property type="match status" value="2"/>
</dbReference>
<keyword evidence="6 10" id="KW-0406">Ion transport</keyword>
<evidence type="ECO:0000256" key="10">
    <source>
        <dbReference type="HAMAP-Rule" id="MF_00815"/>
    </source>
</evidence>
<dbReference type="PRINTS" id="PR00126">
    <property type="entry name" value="ATPASEGAMMA"/>
</dbReference>
<evidence type="ECO:0000256" key="4">
    <source>
        <dbReference type="ARBA" id="ARBA00022448"/>
    </source>
</evidence>
<keyword evidence="4 10" id="KW-0813">Transport</keyword>
<evidence type="ECO:0000313" key="12">
    <source>
        <dbReference type="Proteomes" id="UP000228635"/>
    </source>
</evidence>
<dbReference type="AlphaFoldDB" id="A0A2M6WGT9"/>
<evidence type="ECO:0000256" key="9">
    <source>
        <dbReference type="ARBA" id="ARBA00023310"/>
    </source>
</evidence>
<dbReference type="GO" id="GO:0045259">
    <property type="term" value="C:proton-transporting ATP synthase complex"/>
    <property type="evidence" value="ECO:0007669"/>
    <property type="project" value="UniProtKB-KW"/>
</dbReference>
<organism evidence="11 12">
    <name type="scientific">Candidatus Harrisonbacteria bacterium CG10_big_fil_rev_8_21_14_0_10_42_17</name>
    <dbReference type="NCBI Taxonomy" id="1974584"/>
    <lineage>
        <taxon>Bacteria</taxon>
        <taxon>Candidatus Harrisoniibacteriota</taxon>
    </lineage>
</organism>
<dbReference type="PANTHER" id="PTHR11693">
    <property type="entry name" value="ATP SYNTHASE GAMMA CHAIN"/>
    <property type="match status" value="1"/>
</dbReference>
<dbReference type="Pfam" id="PF00231">
    <property type="entry name" value="ATP-synt"/>
    <property type="match status" value="1"/>
</dbReference>
<dbReference type="GO" id="GO:0042777">
    <property type="term" value="P:proton motive force-driven plasma membrane ATP synthesis"/>
    <property type="evidence" value="ECO:0007669"/>
    <property type="project" value="UniProtKB-UniRule"/>
</dbReference>
<dbReference type="SUPFAM" id="SSF52943">
    <property type="entry name" value="ATP synthase (F1-ATPase), gamma subunit"/>
    <property type="match status" value="1"/>
</dbReference>